<reference evidence="2" key="1">
    <citation type="submission" date="2014-03" db="EMBL/GenBank/DDBJ databases">
        <title>The sialotranscriptome of Amblyomma triste, Amblyomma parvum and Amblyomma cajennense ticks, uncovered by 454-based RNA-seq.</title>
        <authorList>
            <person name="Garcia G.R."/>
            <person name="Gardinassi L.G."/>
            <person name="Ribeiro J.M."/>
            <person name="Anatrielo E."/>
            <person name="Ferreira B.R."/>
            <person name="Moreira H.N."/>
            <person name="Mafra C."/>
            <person name="Olegario M.M."/>
            <person name="Szabo P.J."/>
            <person name="Miranda-Santos I.K."/>
            <person name="Maruyama S.R."/>
        </authorList>
    </citation>
    <scope>NUCLEOTIDE SEQUENCE</scope>
    <source>
        <strain evidence="2">Araguapaz</strain>
        <tissue evidence="2">Salivary glands</tissue>
    </source>
</reference>
<dbReference type="EMBL" id="GBBL01000141">
    <property type="protein sequence ID" value="JAC27179.1"/>
    <property type="molecule type" value="mRNA"/>
</dbReference>
<organism evidence="2">
    <name type="scientific">Amblyomma parvum</name>
    <name type="common">South American tick</name>
    <dbReference type="NCBI Taxonomy" id="251391"/>
    <lineage>
        <taxon>Eukaryota</taxon>
        <taxon>Metazoa</taxon>
        <taxon>Ecdysozoa</taxon>
        <taxon>Arthropoda</taxon>
        <taxon>Chelicerata</taxon>
        <taxon>Arachnida</taxon>
        <taxon>Acari</taxon>
        <taxon>Parasitiformes</taxon>
        <taxon>Ixodida</taxon>
        <taxon>Ixodoidea</taxon>
        <taxon>Ixodidae</taxon>
        <taxon>Amblyomminae</taxon>
        <taxon>Amblyomma</taxon>
    </lineage>
</organism>
<evidence type="ECO:0000256" key="1">
    <source>
        <dbReference type="SAM" id="SignalP"/>
    </source>
</evidence>
<name>A0A023G0G1_AMBPA</name>
<feature type="signal peptide" evidence="1">
    <location>
        <begin position="1"/>
        <end position="22"/>
    </location>
</feature>
<accession>A0A023G0G1</accession>
<dbReference type="AlphaFoldDB" id="A0A023G0G1"/>
<feature type="chain" id="PRO_5001517870" evidence="1">
    <location>
        <begin position="23"/>
        <end position="119"/>
    </location>
</feature>
<keyword evidence="1" id="KW-0732">Signal</keyword>
<sequence>MASRRALAVPQMKLLLALFVGTQWPLSSDSNLDGTLVSLLLYSCIGKTASFDKIFVQGDTCPWCISFHGACFLLVQKAPDREHLLNGKPVKFCRLFVCVRAHSAWQLGENGIVAMMLSC</sequence>
<evidence type="ECO:0000313" key="2">
    <source>
        <dbReference type="EMBL" id="JAC27179.1"/>
    </source>
</evidence>
<protein>
    <submittedName>
        <fullName evidence="2">Putative secreted protein</fullName>
    </submittedName>
</protein>
<proteinExistence type="evidence at transcript level"/>